<feature type="transmembrane region" description="Helical" evidence="3">
    <location>
        <begin position="64"/>
        <end position="81"/>
    </location>
</feature>
<evidence type="ECO:0000256" key="2">
    <source>
        <dbReference type="ARBA" id="ARBA00022803"/>
    </source>
</evidence>
<keyword evidence="3" id="KW-1133">Transmembrane helix</keyword>
<evidence type="ECO:0000313" key="4">
    <source>
        <dbReference type="EMBL" id="MBT0664553.1"/>
    </source>
</evidence>
<feature type="transmembrane region" description="Helical" evidence="3">
    <location>
        <begin position="155"/>
        <end position="176"/>
    </location>
</feature>
<keyword evidence="1" id="KW-0677">Repeat</keyword>
<name>A0AAW4L696_9BACT</name>
<feature type="transmembrane region" description="Helical" evidence="3">
    <location>
        <begin position="286"/>
        <end position="304"/>
    </location>
</feature>
<evidence type="ECO:0000256" key="3">
    <source>
        <dbReference type="SAM" id="Phobius"/>
    </source>
</evidence>
<dbReference type="Gene3D" id="1.25.40.10">
    <property type="entry name" value="Tetratricopeptide repeat domain"/>
    <property type="match status" value="1"/>
</dbReference>
<evidence type="ECO:0008006" key="6">
    <source>
        <dbReference type="Google" id="ProtNLM"/>
    </source>
</evidence>
<evidence type="ECO:0000313" key="5">
    <source>
        <dbReference type="Proteomes" id="UP000811899"/>
    </source>
</evidence>
<organism evidence="4 5">
    <name type="scientific">Geoanaerobacter pelophilus</name>
    <dbReference type="NCBI Taxonomy" id="60036"/>
    <lineage>
        <taxon>Bacteria</taxon>
        <taxon>Pseudomonadati</taxon>
        <taxon>Thermodesulfobacteriota</taxon>
        <taxon>Desulfuromonadia</taxon>
        <taxon>Geobacterales</taxon>
        <taxon>Geobacteraceae</taxon>
        <taxon>Geoanaerobacter</taxon>
    </lineage>
</organism>
<dbReference type="SUPFAM" id="SSF48452">
    <property type="entry name" value="TPR-like"/>
    <property type="match status" value="1"/>
</dbReference>
<feature type="transmembrane region" description="Helical" evidence="3">
    <location>
        <begin position="311"/>
        <end position="329"/>
    </location>
</feature>
<keyword evidence="5" id="KW-1185">Reference proteome</keyword>
<evidence type="ECO:0000256" key="1">
    <source>
        <dbReference type="ARBA" id="ARBA00022737"/>
    </source>
</evidence>
<dbReference type="InterPro" id="IPR011990">
    <property type="entry name" value="TPR-like_helical_dom_sf"/>
</dbReference>
<dbReference type="EMBL" id="JAHCVJ010000003">
    <property type="protein sequence ID" value="MBT0664553.1"/>
    <property type="molecule type" value="Genomic_DNA"/>
</dbReference>
<comment type="caution">
    <text evidence="4">The sequence shown here is derived from an EMBL/GenBank/DDBJ whole genome shotgun (WGS) entry which is preliminary data.</text>
</comment>
<feature type="transmembrane region" description="Helical" evidence="3">
    <location>
        <begin position="116"/>
        <end position="135"/>
    </location>
</feature>
<keyword evidence="2" id="KW-0802">TPR repeat</keyword>
<proteinExistence type="predicted"/>
<dbReference type="InterPro" id="IPR052346">
    <property type="entry name" value="O-mannosyl-transferase_TMTC"/>
</dbReference>
<dbReference type="PANTHER" id="PTHR44227">
    <property type="match status" value="1"/>
</dbReference>
<gene>
    <name evidence="4" type="ORF">KI809_09605</name>
</gene>
<dbReference type="PANTHER" id="PTHR44227:SF3">
    <property type="entry name" value="PROTEIN O-MANNOSYL-TRANSFERASE TMTC4"/>
    <property type="match status" value="1"/>
</dbReference>
<protein>
    <recommendedName>
        <fullName evidence="6">Dolichyl-phosphate-mannose-protein mannosyltransferase</fullName>
    </recommendedName>
</protein>
<dbReference type="RefSeq" id="WP_214171317.1">
    <property type="nucleotide sequence ID" value="NZ_JAHCVJ010000003.1"/>
</dbReference>
<feature type="transmembrane region" description="Helical" evidence="3">
    <location>
        <begin position="233"/>
        <end position="250"/>
    </location>
</feature>
<accession>A0AAW4L696</accession>
<reference evidence="4 5" key="1">
    <citation type="submission" date="2021-05" db="EMBL/GenBank/DDBJ databases">
        <title>The draft genome of Geobacter pelophilus DSM 12255.</title>
        <authorList>
            <person name="Xu Z."/>
            <person name="Masuda Y."/>
            <person name="Itoh H."/>
            <person name="Senoo K."/>
        </authorList>
    </citation>
    <scope>NUCLEOTIDE SEQUENCE [LARGE SCALE GENOMIC DNA]</scope>
    <source>
        <strain evidence="4 5">DSM 12255</strain>
    </source>
</reference>
<keyword evidence="3" id="KW-0812">Transmembrane</keyword>
<sequence length="509" mass="57241">MFLILSRLADVQKRFLPLMFSLLFGLHPIATESVCWLSGRTDLFSGFFILLSTYLLLRYRERNGLFFLLGSLVCIAVSYLAKEVALGYLVGWLLLLLLNEAESISSDADYSKMLRAAAATGFVAAVLLVVSYSLWVTSALLALFLVWLCLIDRRMIVRCVLLVVAVAFGATVMYLTRKMVFASGSGQISATITLIQADSNYTIQTFLGAIAFYLKKFIFPFPLNFAIREISPYYNIAGVATAPFILLFMLRGTLATTFFITGICLILPALPLSLGAIAWTSYAERYVYIASAFFIISLGCYFVTSSRLHQVVIPVCCFIVLVFAASTVHRSYIWSSNLSLFEDTVKKAPNFRFIRNNYLIALRDAGRYKEAEKQYRLAQKLPSVQYVSDLDLNYANLLAITGRYSEADRLYAKVFEKSGESNLYLDFLRQMHATALGKERVFWGNRLLEISERTIAMTKDYAKYYQMGKVALDIGERSAARKYFVAGCSFIPSNDPQSHFACRLADSLQ</sequence>
<feature type="transmembrane region" description="Helical" evidence="3">
    <location>
        <begin position="188"/>
        <end position="213"/>
    </location>
</feature>
<dbReference type="AlphaFoldDB" id="A0AAW4L696"/>
<dbReference type="Proteomes" id="UP000811899">
    <property type="component" value="Unassembled WGS sequence"/>
</dbReference>
<keyword evidence="3" id="KW-0472">Membrane</keyword>
<feature type="transmembrane region" description="Helical" evidence="3">
    <location>
        <begin position="257"/>
        <end position="280"/>
    </location>
</feature>